<dbReference type="PANTHER" id="PTHR47797">
    <property type="entry name" value="DEHYDROGENASE, PUTATIVE (AFU_ORTHOLOGUE AFUA_8G05805)-RELATED"/>
    <property type="match status" value="1"/>
</dbReference>
<dbReference type="CDD" id="cd09630">
    <property type="entry name" value="CDH_like_cytochrome"/>
    <property type="match status" value="1"/>
</dbReference>
<accession>A0A9P8UBN1</accession>
<reference evidence="4" key="1">
    <citation type="journal article" date="2021" name="Nat. Commun.">
        <title>Genetic determinants of endophytism in the Arabidopsis root mycobiome.</title>
        <authorList>
            <person name="Mesny F."/>
            <person name="Miyauchi S."/>
            <person name="Thiergart T."/>
            <person name="Pickel B."/>
            <person name="Atanasova L."/>
            <person name="Karlsson M."/>
            <person name="Huettel B."/>
            <person name="Barry K.W."/>
            <person name="Haridas S."/>
            <person name="Chen C."/>
            <person name="Bauer D."/>
            <person name="Andreopoulos W."/>
            <person name="Pangilinan J."/>
            <person name="LaButti K."/>
            <person name="Riley R."/>
            <person name="Lipzen A."/>
            <person name="Clum A."/>
            <person name="Drula E."/>
            <person name="Henrissat B."/>
            <person name="Kohler A."/>
            <person name="Grigoriev I.V."/>
            <person name="Martin F.M."/>
            <person name="Hacquard S."/>
        </authorList>
    </citation>
    <scope>NUCLEOTIDE SEQUENCE</scope>
    <source>
        <strain evidence="4">MPI-SDFR-AT-0073</strain>
    </source>
</reference>
<gene>
    <name evidence="4" type="ORF">BKA67DRAFT_542117</name>
</gene>
<dbReference type="OrthoDB" id="413885at2759"/>
<evidence type="ECO:0000313" key="5">
    <source>
        <dbReference type="Proteomes" id="UP000758603"/>
    </source>
</evidence>
<keyword evidence="2" id="KW-0732">Signal</keyword>
<dbReference type="Proteomes" id="UP000758603">
    <property type="component" value="Unassembled WGS sequence"/>
</dbReference>
<name>A0A9P8UBN1_9PEZI</name>
<keyword evidence="5" id="KW-1185">Reference proteome</keyword>
<feature type="domain" description="Cellobiose dehydrogenase-like cytochrome" evidence="3">
    <location>
        <begin position="26"/>
        <end position="201"/>
    </location>
</feature>
<dbReference type="RefSeq" id="XP_045951654.1">
    <property type="nucleotide sequence ID" value="XM_046101047.1"/>
</dbReference>
<dbReference type="Gene3D" id="2.60.40.1210">
    <property type="entry name" value="Cellobiose dehydrogenase, cytochrome domain"/>
    <property type="match status" value="1"/>
</dbReference>
<dbReference type="GeneID" id="70129939"/>
<comment type="caution">
    <text evidence="4">The sequence shown here is derived from an EMBL/GenBank/DDBJ whole genome shotgun (WGS) entry which is preliminary data.</text>
</comment>
<feature type="chain" id="PRO_5040309402" description="Cellobiose dehydrogenase-like cytochrome domain-containing protein" evidence="2">
    <location>
        <begin position="20"/>
        <end position="233"/>
    </location>
</feature>
<sequence length="233" mass="25094">MRLSIIAVGAASLAGHALAQADTVSYTDAETGITFQSYTDSDTNVSWRVALPEDTTGDYDALLQIEGPASLGWIGWAWAGTMAYNPLTVVWANDNEVIHSSRMAYGFYTPSVYNGTTYQVLKGTGVSGGNFKFTALCKGCTAWKDYDGNRQTLDLVEPARLAFALSHTAVNTPSDSSSGFDIHDYVGHWYADLAASKSADFGTWVAKNTPTGANGTAWRRGRPNRARGLMPEI</sequence>
<evidence type="ECO:0000256" key="1">
    <source>
        <dbReference type="SAM" id="MobiDB-lite"/>
    </source>
</evidence>
<feature type="signal peptide" evidence="2">
    <location>
        <begin position="1"/>
        <end position="19"/>
    </location>
</feature>
<dbReference type="InterPro" id="IPR015920">
    <property type="entry name" value="Cellobiose_DH-like_cyt"/>
</dbReference>
<organism evidence="4 5">
    <name type="scientific">Truncatella angustata</name>
    <dbReference type="NCBI Taxonomy" id="152316"/>
    <lineage>
        <taxon>Eukaryota</taxon>
        <taxon>Fungi</taxon>
        <taxon>Dikarya</taxon>
        <taxon>Ascomycota</taxon>
        <taxon>Pezizomycotina</taxon>
        <taxon>Sordariomycetes</taxon>
        <taxon>Xylariomycetidae</taxon>
        <taxon>Amphisphaeriales</taxon>
        <taxon>Sporocadaceae</taxon>
        <taxon>Truncatella</taxon>
    </lineage>
</organism>
<dbReference type="SUPFAM" id="SSF49344">
    <property type="entry name" value="CBD9-like"/>
    <property type="match status" value="1"/>
</dbReference>
<dbReference type="PANTHER" id="PTHR47797:SF5">
    <property type="entry name" value="CELLOBIOSE DEHYDROGENASE CYTOCHROME DOMAIN-CONTAINING PROTEIN"/>
    <property type="match status" value="1"/>
</dbReference>
<dbReference type="AlphaFoldDB" id="A0A9P8UBN1"/>
<dbReference type="EMBL" id="JAGPXC010000012">
    <property type="protein sequence ID" value="KAH6645140.1"/>
    <property type="molecule type" value="Genomic_DNA"/>
</dbReference>
<proteinExistence type="predicted"/>
<protein>
    <recommendedName>
        <fullName evidence="3">Cellobiose dehydrogenase-like cytochrome domain-containing protein</fullName>
    </recommendedName>
</protein>
<evidence type="ECO:0000313" key="4">
    <source>
        <dbReference type="EMBL" id="KAH6645140.1"/>
    </source>
</evidence>
<dbReference type="Pfam" id="PF16010">
    <property type="entry name" value="CDH-cyt"/>
    <property type="match status" value="1"/>
</dbReference>
<feature type="region of interest" description="Disordered" evidence="1">
    <location>
        <begin position="212"/>
        <end position="233"/>
    </location>
</feature>
<evidence type="ECO:0000259" key="3">
    <source>
        <dbReference type="Pfam" id="PF16010"/>
    </source>
</evidence>
<evidence type="ECO:0000256" key="2">
    <source>
        <dbReference type="SAM" id="SignalP"/>
    </source>
</evidence>